<evidence type="ECO:0000259" key="8">
    <source>
        <dbReference type="Pfam" id="PF01643"/>
    </source>
</evidence>
<dbReference type="CDD" id="cd00586">
    <property type="entry name" value="4HBT"/>
    <property type="match status" value="1"/>
</dbReference>
<keyword evidence="5" id="KW-0809">Transit peptide</keyword>
<protein>
    <recommendedName>
        <fullName evidence="12">Acyl-ACP thioesterase</fullName>
    </recommendedName>
</protein>
<dbReference type="GO" id="GO:0000036">
    <property type="term" value="F:acyl carrier activity"/>
    <property type="evidence" value="ECO:0007669"/>
    <property type="project" value="TreeGrafter"/>
</dbReference>
<proteinExistence type="inferred from homology"/>
<keyword evidence="4" id="KW-0276">Fatty acid metabolism</keyword>
<evidence type="ECO:0008006" key="12">
    <source>
        <dbReference type="Google" id="ProtNLM"/>
    </source>
</evidence>
<reference evidence="10" key="1">
    <citation type="submission" date="2020-10" db="EMBL/GenBank/DDBJ databases">
        <authorList>
            <person name="Gilroy R."/>
        </authorList>
    </citation>
    <scope>NUCLEOTIDE SEQUENCE</scope>
    <source>
        <strain evidence="10">ChiHjej13B12-12457</strain>
    </source>
</reference>
<accession>A0A9D1DZN8</accession>
<evidence type="ECO:0000256" key="7">
    <source>
        <dbReference type="ARBA" id="ARBA00023160"/>
    </source>
</evidence>
<dbReference type="InterPro" id="IPR049427">
    <property type="entry name" value="Acyl-ACP_TE_C"/>
</dbReference>
<evidence type="ECO:0000256" key="5">
    <source>
        <dbReference type="ARBA" id="ARBA00022946"/>
    </source>
</evidence>
<dbReference type="PANTHER" id="PTHR31727:SF6">
    <property type="entry name" value="OLEOYL-ACYL CARRIER PROTEIN THIOESTERASE 1, CHLOROPLASTIC"/>
    <property type="match status" value="1"/>
</dbReference>
<keyword evidence="7" id="KW-0275">Fatty acid biosynthesis</keyword>
<organism evidence="10 11">
    <name type="scientific">Candidatus Coprenecus avistercoris</name>
    <dbReference type="NCBI Taxonomy" id="2840730"/>
    <lineage>
        <taxon>Bacteria</taxon>
        <taxon>Pseudomonadati</taxon>
        <taxon>Bacteroidota</taxon>
        <taxon>Bacteroidia</taxon>
        <taxon>Bacteroidales</taxon>
        <taxon>Rikenellaceae</taxon>
        <taxon>Rikenellaceae incertae sedis</taxon>
        <taxon>Candidatus Coprenecus</taxon>
    </lineage>
</organism>
<evidence type="ECO:0000256" key="4">
    <source>
        <dbReference type="ARBA" id="ARBA00022832"/>
    </source>
</evidence>
<dbReference type="InterPro" id="IPR002864">
    <property type="entry name" value="Acyl-ACP_thioesterase_NHD"/>
</dbReference>
<dbReference type="GO" id="GO:0016297">
    <property type="term" value="F:fatty acyl-[ACP] hydrolase activity"/>
    <property type="evidence" value="ECO:0007669"/>
    <property type="project" value="InterPro"/>
</dbReference>
<keyword evidence="3" id="KW-0378">Hydrolase</keyword>
<dbReference type="EMBL" id="DVHI01000018">
    <property type="protein sequence ID" value="HIR62114.1"/>
    <property type="molecule type" value="Genomic_DNA"/>
</dbReference>
<dbReference type="InterPro" id="IPR029069">
    <property type="entry name" value="HotDog_dom_sf"/>
</dbReference>
<comment type="caution">
    <text evidence="10">The sequence shown here is derived from an EMBL/GenBank/DDBJ whole genome shotgun (WGS) entry which is preliminary data.</text>
</comment>
<dbReference type="Gene3D" id="3.10.129.10">
    <property type="entry name" value="Hotdog Thioesterase"/>
    <property type="match status" value="2"/>
</dbReference>
<dbReference type="PANTHER" id="PTHR31727">
    <property type="entry name" value="OLEOYL-ACYL CARRIER PROTEIN THIOESTERASE 1, CHLOROPLASTIC"/>
    <property type="match status" value="1"/>
</dbReference>
<dbReference type="Pfam" id="PF20791">
    <property type="entry name" value="Acyl-ACP_TE_C"/>
    <property type="match status" value="1"/>
</dbReference>
<evidence type="ECO:0000256" key="1">
    <source>
        <dbReference type="ARBA" id="ARBA00006500"/>
    </source>
</evidence>
<evidence type="ECO:0000256" key="6">
    <source>
        <dbReference type="ARBA" id="ARBA00023098"/>
    </source>
</evidence>
<dbReference type="Pfam" id="PF01643">
    <property type="entry name" value="Acyl-ACP_TE"/>
    <property type="match status" value="1"/>
</dbReference>
<gene>
    <name evidence="10" type="ORF">IAC94_01150</name>
</gene>
<keyword evidence="2" id="KW-0444">Lipid biosynthesis</keyword>
<reference evidence="10" key="2">
    <citation type="journal article" date="2021" name="PeerJ">
        <title>Extensive microbial diversity within the chicken gut microbiome revealed by metagenomics and culture.</title>
        <authorList>
            <person name="Gilroy R."/>
            <person name="Ravi A."/>
            <person name="Getino M."/>
            <person name="Pursley I."/>
            <person name="Horton D.L."/>
            <person name="Alikhan N.F."/>
            <person name="Baker D."/>
            <person name="Gharbi K."/>
            <person name="Hall N."/>
            <person name="Watson M."/>
            <person name="Adriaenssens E.M."/>
            <person name="Foster-Nyarko E."/>
            <person name="Jarju S."/>
            <person name="Secka A."/>
            <person name="Antonio M."/>
            <person name="Oren A."/>
            <person name="Chaudhuri R.R."/>
            <person name="La Ragione R."/>
            <person name="Hildebrand F."/>
            <person name="Pallen M.J."/>
        </authorList>
    </citation>
    <scope>NUCLEOTIDE SEQUENCE</scope>
    <source>
        <strain evidence="10">ChiHjej13B12-12457</strain>
    </source>
</reference>
<evidence type="ECO:0000313" key="11">
    <source>
        <dbReference type="Proteomes" id="UP000886744"/>
    </source>
</evidence>
<evidence type="ECO:0000259" key="9">
    <source>
        <dbReference type="Pfam" id="PF20791"/>
    </source>
</evidence>
<feature type="domain" description="Acyl-ACP thioesterase-like C-terminal" evidence="9">
    <location>
        <begin position="160"/>
        <end position="219"/>
    </location>
</feature>
<dbReference type="Proteomes" id="UP000886744">
    <property type="component" value="Unassembled WGS sequence"/>
</dbReference>
<dbReference type="AlphaFoldDB" id="A0A9D1DZN8"/>
<comment type="similarity">
    <text evidence="1">Belongs to the acyl-ACP thioesterase family.</text>
</comment>
<name>A0A9D1DZN8_9BACT</name>
<evidence type="ECO:0000256" key="2">
    <source>
        <dbReference type="ARBA" id="ARBA00022516"/>
    </source>
</evidence>
<dbReference type="InterPro" id="IPR045023">
    <property type="entry name" value="FATA/B"/>
</dbReference>
<evidence type="ECO:0000313" key="10">
    <source>
        <dbReference type="EMBL" id="HIR62114.1"/>
    </source>
</evidence>
<evidence type="ECO:0000256" key="3">
    <source>
        <dbReference type="ARBA" id="ARBA00022801"/>
    </source>
</evidence>
<dbReference type="SUPFAM" id="SSF54637">
    <property type="entry name" value="Thioesterase/thiol ester dehydrase-isomerase"/>
    <property type="match status" value="2"/>
</dbReference>
<sequence>MKSHTVRYRIQTCDVDIRKSYKAFSFMTQAQEIANYHASSIGFGYSDLIKDNIVWVLSRMKVVYLRSPKWEDEVELTTWHKGREGVFSLRDFEVSGTDGGGPLIQATSSWLLIDVNTRRMLRPDHILGEKSLTTALDRNAIAEACGKLTTPSEGMELVRTHEVLYSDIDFNAHTNNAKYIEWAFDTIPSDELQKRGGIDSYQINFNHETRLGDRVDLYRATTATGEFFVEGRCGDKPVFQTAVRLKP</sequence>
<keyword evidence="6" id="KW-0443">Lipid metabolism</keyword>
<feature type="domain" description="Acyl-ACP thioesterase N-terminal hotdog" evidence="8">
    <location>
        <begin position="3"/>
        <end position="122"/>
    </location>
</feature>